<dbReference type="PANTHER" id="PTHR46995:SF4">
    <property type="entry name" value="POLLEN OLE E 1 ALLERGEN AND EXTENSIN FAMILY PROTEIN"/>
    <property type="match status" value="1"/>
</dbReference>
<keyword evidence="1" id="KW-0732">Signal</keyword>
<proteinExistence type="predicted"/>
<feature type="signal peptide" evidence="1">
    <location>
        <begin position="1"/>
        <end position="25"/>
    </location>
</feature>
<protein>
    <recommendedName>
        <fullName evidence="4">Pollen Ole e 1 allergen and extensin family protein</fullName>
    </recommendedName>
</protein>
<dbReference type="PANTHER" id="PTHR46995">
    <property type="entry name" value="OS09G0508200 PROTEIN"/>
    <property type="match status" value="1"/>
</dbReference>
<gene>
    <name evidence="2" type="primary">LOC110681811</name>
</gene>
<dbReference type="EnsemblPlants" id="AUR62003412-RA">
    <property type="protein sequence ID" value="AUR62003412-RA:cds"/>
    <property type="gene ID" value="AUR62003412"/>
</dbReference>
<feature type="chain" id="PRO_5031491927" description="Pollen Ole e 1 allergen and extensin family protein" evidence="1">
    <location>
        <begin position="26"/>
        <end position="176"/>
    </location>
</feature>
<dbReference type="GeneID" id="110681811"/>
<evidence type="ECO:0000313" key="3">
    <source>
        <dbReference type="Proteomes" id="UP000596660"/>
    </source>
</evidence>
<reference evidence="2" key="1">
    <citation type="journal article" date="2017" name="Nature">
        <title>The genome of Chenopodium quinoa.</title>
        <authorList>
            <person name="Jarvis D.E."/>
            <person name="Ho Y.S."/>
            <person name="Lightfoot D.J."/>
            <person name="Schmoeckel S.M."/>
            <person name="Li B."/>
            <person name="Borm T.J.A."/>
            <person name="Ohyanagi H."/>
            <person name="Mineta K."/>
            <person name="Michell C.T."/>
            <person name="Saber N."/>
            <person name="Kharbatia N.M."/>
            <person name="Rupper R.R."/>
            <person name="Sharp A.R."/>
            <person name="Dally N."/>
            <person name="Boughton B.A."/>
            <person name="Woo Y.H."/>
            <person name="Gao G."/>
            <person name="Schijlen E.G.W.M."/>
            <person name="Guo X."/>
            <person name="Momin A.A."/>
            <person name="Negrao S."/>
            <person name="Al-Babili S."/>
            <person name="Gehring C."/>
            <person name="Roessner U."/>
            <person name="Jung C."/>
            <person name="Murphy K."/>
            <person name="Arold S.T."/>
            <person name="Gojobori T."/>
            <person name="van der Linden C.G."/>
            <person name="van Loo E.N."/>
            <person name="Jellen E.N."/>
            <person name="Maughan P.J."/>
            <person name="Tester M."/>
        </authorList>
    </citation>
    <scope>NUCLEOTIDE SEQUENCE [LARGE SCALE GENOMIC DNA]</scope>
    <source>
        <strain evidence="2">cv. PI 614886</strain>
    </source>
</reference>
<organism evidence="2 3">
    <name type="scientific">Chenopodium quinoa</name>
    <name type="common">Quinoa</name>
    <dbReference type="NCBI Taxonomy" id="63459"/>
    <lineage>
        <taxon>Eukaryota</taxon>
        <taxon>Viridiplantae</taxon>
        <taxon>Streptophyta</taxon>
        <taxon>Embryophyta</taxon>
        <taxon>Tracheophyta</taxon>
        <taxon>Spermatophyta</taxon>
        <taxon>Magnoliopsida</taxon>
        <taxon>eudicotyledons</taxon>
        <taxon>Gunneridae</taxon>
        <taxon>Pentapetalae</taxon>
        <taxon>Caryophyllales</taxon>
        <taxon>Chenopodiaceae</taxon>
        <taxon>Chenopodioideae</taxon>
        <taxon>Atripliceae</taxon>
        <taxon>Chenopodium</taxon>
    </lineage>
</organism>
<dbReference type="Pfam" id="PF01190">
    <property type="entry name" value="Pollen_Ole_e_1"/>
    <property type="match status" value="1"/>
</dbReference>
<dbReference type="KEGG" id="cqi:110681811"/>
<dbReference type="Proteomes" id="UP000596660">
    <property type="component" value="Unplaced"/>
</dbReference>
<name>A0A803KWK4_CHEQI</name>
<dbReference type="Gramene" id="AUR62003412-RA">
    <property type="protein sequence ID" value="AUR62003412-RA:cds"/>
    <property type="gene ID" value="AUR62003412"/>
</dbReference>
<reference evidence="2" key="2">
    <citation type="submission" date="2021-03" db="UniProtKB">
        <authorList>
            <consortium name="EnsemblPlants"/>
        </authorList>
    </citation>
    <scope>IDENTIFICATION</scope>
</reference>
<keyword evidence="3" id="KW-1185">Reference proteome</keyword>
<evidence type="ECO:0008006" key="4">
    <source>
        <dbReference type="Google" id="ProtNLM"/>
    </source>
</evidence>
<dbReference type="RefSeq" id="XP_021713625.1">
    <property type="nucleotide sequence ID" value="XM_021857933.1"/>
</dbReference>
<evidence type="ECO:0000256" key="1">
    <source>
        <dbReference type="SAM" id="SignalP"/>
    </source>
</evidence>
<dbReference type="SMR" id="A0A803KWK4"/>
<dbReference type="OrthoDB" id="1588785at2759"/>
<sequence length="176" mass="19322">MEKPSSILCLLILFLAISLSHQSRGGHKSHHPAAKPTSQITVMGTVYCDICSNNSFSRHSYFLAGVEVKVDCKFKATAPRTYEEITFSVNRTTNEYGWYKLEIPSVDGIECAQGAAVETICRASLIGSYTSKCNVPGHQTTTDVVYFKSSQQHICIYGLSALNFRPSSKNKALCGN</sequence>
<accession>A0A803KWK4</accession>
<evidence type="ECO:0000313" key="2">
    <source>
        <dbReference type="EnsemblPlants" id="AUR62003412-RA:cds"/>
    </source>
</evidence>
<dbReference type="AlphaFoldDB" id="A0A803KWK4"/>
<dbReference type="OMA" id="DAEITIM"/>